<sequence length="254" mass="28123">MATGLGEDGRESSDGCRSRANKLAGAAFSLSMRCRTVVTSSPPATHACSRVAAVDALFHGVVGRCRRRRVAPRACAAPIGLERRGVVRAWTTTRSRRVTRGARPKELQFCRPPPGKLRLRCRPHRSAFVSATRHPGSSASASATRCPGSSAFASAARRSGRLRRRCRGPRATHHRGRVPPHRPCAPTAGRPRAPLPGELCLRLCCWPPRDLRLRLCRPPPSSVPPWPVLVRRVRRERDWDRDRRGADRWGPPIF</sequence>
<evidence type="ECO:0000313" key="2">
    <source>
        <dbReference type="EnsemblPlants" id="ONIVA10G10380.1"/>
    </source>
</evidence>
<reference evidence="2" key="2">
    <citation type="submission" date="2018-04" db="EMBL/GenBank/DDBJ databases">
        <title>OnivRS2 (Oryza nivara Reference Sequence Version 2).</title>
        <authorList>
            <person name="Zhang J."/>
            <person name="Kudrna D."/>
            <person name="Lee S."/>
            <person name="Talag J."/>
            <person name="Rajasekar S."/>
            <person name="Welchert J."/>
            <person name="Hsing Y.-I."/>
            <person name="Wing R.A."/>
        </authorList>
    </citation>
    <scope>NUCLEOTIDE SEQUENCE [LARGE SCALE GENOMIC DNA]</scope>
</reference>
<reference evidence="2" key="1">
    <citation type="submission" date="2015-04" db="UniProtKB">
        <authorList>
            <consortium name="EnsemblPlants"/>
        </authorList>
    </citation>
    <scope>IDENTIFICATION</scope>
    <source>
        <strain evidence="2">SL10</strain>
    </source>
</reference>
<feature type="region of interest" description="Disordered" evidence="1">
    <location>
        <begin position="153"/>
        <end position="189"/>
    </location>
</feature>
<organism evidence="2">
    <name type="scientific">Oryza nivara</name>
    <name type="common">Indian wild rice</name>
    <name type="synonym">Oryza sativa f. spontanea</name>
    <dbReference type="NCBI Taxonomy" id="4536"/>
    <lineage>
        <taxon>Eukaryota</taxon>
        <taxon>Viridiplantae</taxon>
        <taxon>Streptophyta</taxon>
        <taxon>Embryophyta</taxon>
        <taxon>Tracheophyta</taxon>
        <taxon>Spermatophyta</taxon>
        <taxon>Magnoliopsida</taxon>
        <taxon>Liliopsida</taxon>
        <taxon>Poales</taxon>
        <taxon>Poaceae</taxon>
        <taxon>BOP clade</taxon>
        <taxon>Oryzoideae</taxon>
        <taxon>Oryzeae</taxon>
        <taxon>Oryzinae</taxon>
        <taxon>Oryza</taxon>
    </lineage>
</organism>
<accession>A0A0E0ISH3</accession>
<protein>
    <submittedName>
        <fullName evidence="2">Uncharacterized protein</fullName>
    </submittedName>
</protein>
<evidence type="ECO:0000313" key="3">
    <source>
        <dbReference type="Proteomes" id="UP000006591"/>
    </source>
</evidence>
<keyword evidence="3" id="KW-1185">Reference proteome</keyword>
<name>A0A0E0ISH3_ORYNI</name>
<feature type="compositionally biased region" description="Basic residues" evidence="1">
    <location>
        <begin position="158"/>
        <end position="180"/>
    </location>
</feature>
<dbReference type="Proteomes" id="UP000006591">
    <property type="component" value="Chromosome 10"/>
</dbReference>
<evidence type="ECO:0000256" key="1">
    <source>
        <dbReference type="SAM" id="MobiDB-lite"/>
    </source>
</evidence>
<proteinExistence type="predicted"/>
<dbReference type="EnsemblPlants" id="ONIVA10G10380.1">
    <property type="protein sequence ID" value="ONIVA10G10380.1"/>
    <property type="gene ID" value="ONIVA10G10380"/>
</dbReference>
<dbReference type="Gramene" id="ONIVA10G10380.1">
    <property type="protein sequence ID" value="ONIVA10G10380.1"/>
    <property type="gene ID" value="ONIVA10G10380"/>
</dbReference>
<dbReference type="AlphaFoldDB" id="A0A0E0ISH3"/>
<dbReference type="HOGENOM" id="CLU_1196451_0_0_1"/>